<reference evidence="16 17" key="2">
    <citation type="submission" date="2018-11" db="EMBL/GenBank/DDBJ databases">
        <authorList>
            <consortium name="Pathogen Informatics"/>
        </authorList>
    </citation>
    <scope>NUCLEOTIDE SEQUENCE [LARGE SCALE GENOMIC DNA]</scope>
</reference>
<evidence type="ECO:0000256" key="12">
    <source>
        <dbReference type="ARBA" id="ARBA00030094"/>
    </source>
</evidence>
<keyword evidence="10" id="KW-0653">Protein transport</keyword>
<dbReference type="Gene3D" id="3.10.330.20">
    <property type="match status" value="1"/>
</dbReference>
<dbReference type="InterPro" id="IPR029063">
    <property type="entry name" value="SAM-dependent_MTases_sf"/>
</dbReference>
<evidence type="ECO:0000256" key="6">
    <source>
        <dbReference type="ARBA" id="ARBA00022603"/>
    </source>
</evidence>
<keyword evidence="5" id="KW-0813">Transport</keyword>
<dbReference type="Proteomes" id="UP000276776">
    <property type="component" value="Unassembled WGS sequence"/>
</dbReference>
<dbReference type="Gene3D" id="1.10.10.10">
    <property type="entry name" value="Winged helix-like DNA-binding domain superfamily/Winged helix DNA-binding domain"/>
    <property type="match status" value="1"/>
</dbReference>
<dbReference type="CDD" id="cd02440">
    <property type="entry name" value="AdoMet_MTases"/>
    <property type="match status" value="1"/>
</dbReference>
<dbReference type="InterPro" id="IPR049470">
    <property type="entry name" value="TRM61_C"/>
</dbReference>
<comment type="catalytic activity">
    <reaction evidence="13">
        <text>an adenosine in mRNA + S-adenosyl-L-methionine = an N(1)-methyladenosine in mRNA + S-adenosyl-L-homocysteine + H(+)</text>
        <dbReference type="Rhea" id="RHEA:55392"/>
        <dbReference type="Rhea" id="RHEA-COMP:12414"/>
        <dbReference type="Rhea" id="RHEA-COMP:12415"/>
        <dbReference type="ChEBI" id="CHEBI:15378"/>
        <dbReference type="ChEBI" id="CHEBI:57856"/>
        <dbReference type="ChEBI" id="CHEBI:59789"/>
        <dbReference type="ChEBI" id="CHEBI:74411"/>
        <dbReference type="ChEBI" id="CHEBI:74491"/>
    </reaction>
</comment>
<dbReference type="FunFam" id="1.10.10.10:FF:000141">
    <property type="entry name" value="vacuolar protein-sorting-associated protein 25"/>
    <property type="match status" value="1"/>
</dbReference>
<evidence type="ECO:0000256" key="14">
    <source>
        <dbReference type="SAM" id="Phobius"/>
    </source>
</evidence>
<keyword evidence="7" id="KW-0808">Transferase</keyword>
<dbReference type="SUPFAM" id="SSF46785">
    <property type="entry name" value="Winged helix' DNA-binding domain"/>
    <property type="match status" value="2"/>
</dbReference>
<evidence type="ECO:0000256" key="2">
    <source>
        <dbReference type="ARBA" id="ARBA00009674"/>
    </source>
</evidence>
<dbReference type="WBParaSite" id="TCLT_0000799601-mRNA-1">
    <property type="protein sequence ID" value="TCLT_0000799601-mRNA-1"/>
    <property type="gene ID" value="TCLT_0000799601"/>
</dbReference>
<dbReference type="GO" id="GO:0071985">
    <property type="term" value="P:multivesicular body sorting pathway"/>
    <property type="evidence" value="ECO:0007669"/>
    <property type="project" value="InterPro"/>
</dbReference>
<dbReference type="GO" id="GO:0005634">
    <property type="term" value="C:nucleus"/>
    <property type="evidence" value="ECO:0007669"/>
    <property type="project" value="UniProtKB-SubCell"/>
</dbReference>
<dbReference type="AlphaFoldDB" id="A0A0N5D4T8"/>
<dbReference type="PROSITE" id="PS51620">
    <property type="entry name" value="SAM_TRM61"/>
    <property type="match status" value="1"/>
</dbReference>
<accession>A0A0N5D4T8</accession>
<evidence type="ECO:0000256" key="1">
    <source>
        <dbReference type="ARBA" id="ARBA00004123"/>
    </source>
</evidence>
<feature type="transmembrane region" description="Helical" evidence="14">
    <location>
        <begin position="12"/>
        <end position="31"/>
    </location>
</feature>
<keyword evidence="14" id="KW-0472">Membrane</keyword>
<dbReference type="OMA" id="RACEIMR"/>
<evidence type="ECO:0000256" key="11">
    <source>
        <dbReference type="ARBA" id="ARBA00023242"/>
    </source>
</evidence>
<sequence length="538" mass="60653">MWYFFCDITNASVVFLYFLVVFCIIRSLFSLQTTVITREKQLEAWSRLVVDYCQFYKIYTLDLADISNSELFVNNTLNRKLPSAGVRAVFEYLEHKRHIDWLDKNKNRCHIYWRRPEEWAILIYEWAVSNGLLNTPCTLYEITQGDDVVQESFYGLDKDVLLKSLTVLVDQRRAQLINIGTEAEGVKFLQKVAFEKYFCFQVTTVNHTGSGFLSSKKVIEEGDIVIIYVNYGTCYAIEVKRGLILTMKYGALKHDYLIGKCYGSRISATAGYVYVLRPNAEMWTRALLRRTQIIYTPDCALILMLLDVKPGSVVCECGTGSGSLSHALAMAIAPVGHLYTHDIEESRVKQVELEMKKHGLGDVTTCVHQNVVEDGFFVANACDAVFLDLPAPWFAIAHAKRALSRSRGGRIVSFSPCIEQVQRTCSALHCEGFVQISTVELVPRKLKVCEMNMSTLESFNAPPVVVGKKRHLESKEDDSITSKCRKTDDSVAVAPSVTKYVKEQNSSKVYTSTLLPFPAAQPTHTGYIISATFLPSVS</sequence>
<evidence type="ECO:0000256" key="8">
    <source>
        <dbReference type="ARBA" id="ARBA00022691"/>
    </source>
</evidence>
<dbReference type="SUPFAM" id="SSF53335">
    <property type="entry name" value="S-adenosyl-L-methionine-dependent methyltransferases"/>
    <property type="match status" value="1"/>
</dbReference>
<dbReference type="PANTHER" id="PTHR12133">
    <property type="entry name" value="TRNA (ADENINE(58)-N(1))-METHYLTRANSFERASE"/>
    <property type="match status" value="1"/>
</dbReference>
<name>A0A0N5D4T8_THECL</name>
<keyword evidence="14" id="KW-1133">Transmembrane helix</keyword>
<keyword evidence="8" id="KW-0949">S-adenosyl-L-methionine</keyword>
<proteinExistence type="inferred from homology"/>
<evidence type="ECO:0000313" key="18">
    <source>
        <dbReference type="WBParaSite" id="TCLT_0000799601-mRNA-1"/>
    </source>
</evidence>
<dbReference type="InterPro" id="IPR036388">
    <property type="entry name" value="WH-like_DNA-bd_sf"/>
</dbReference>
<dbReference type="GO" id="GO:0016236">
    <property type="term" value="P:macroautophagy"/>
    <property type="evidence" value="ECO:0007669"/>
    <property type="project" value="UniProtKB-ARBA"/>
</dbReference>
<dbReference type="InterPro" id="IPR014816">
    <property type="entry name" value="tRNA_MeTrfase_Gcd14"/>
</dbReference>
<evidence type="ECO:0000313" key="16">
    <source>
        <dbReference type="EMBL" id="VDN05497.1"/>
    </source>
</evidence>
<protein>
    <recommendedName>
        <fullName evidence="4">Vacuolar protein-sorting-associated protein 25</fullName>
        <ecNumber evidence="3">2.1.1.220</ecNumber>
    </recommendedName>
    <alternativeName>
        <fullName evidence="12">ESCRT-II complex subunit VPS25</fullName>
    </alternativeName>
</protein>
<keyword evidence="17" id="KW-1185">Reference proteome</keyword>
<dbReference type="OrthoDB" id="1925287at2759"/>
<organism evidence="18">
    <name type="scientific">Thelazia callipaeda</name>
    <name type="common">Oriental eyeworm</name>
    <name type="synonym">Parasitic nematode</name>
    <dbReference type="NCBI Taxonomy" id="103827"/>
    <lineage>
        <taxon>Eukaryota</taxon>
        <taxon>Metazoa</taxon>
        <taxon>Ecdysozoa</taxon>
        <taxon>Nematoda</taxon>
        <taxon>Chromadorea</taxon>
        <taxon>Rhabditida</taxon>
        <taxon>Spirurina</taxon>
        <taxon>Spiruromorpha</taxon>
        <taxon>Thelazioidea</taxon>
        <taxon>Thelaziidae</taxon>
        <taxon>Thelazia</taxon>
    </lineage>
</organism>
<dbReference type="STRING" id="103827.A0A0N5D4T8"/>
<evidence type="ECO:0000256" key="5">
    <source>
        <dbReference type="ARBA" id="ARBA00022448"/>
    </source>
</evidence>
<dbReference type="InterPro" id="IPR008570">
    <property type="entry name" value="ESCRT-II_cplx_Vps25-sub"/>
</dbReference>
<dbReference type="EMBL" id="UYYF01004567">
    <property type="protein sequence ID" value="VDN05497.1"/>
    <property type="molecule type" value="Genomic_DNA"/>
</dbReference>
<evidence type="ECO:0000313" key="17">
    <source>
        <dbReference type="Proteomes" id="UP000276776"/>
    </source>
</evidence>
<dbReference type="PANTHER" id="PTHR12133:SF2">
    <property type="entry name" value="TRNA (ADENINE(58)-N(1))-METHYLTRANSFERASE CATALYTIC SUBUNIT TRMT61A"/>
    <property type="match status" value="1"/>
</dbReference>
<dbReference type="Gene3D" id="1.10.10.570">
    <property type="entry name" value="Winged helix' DNA-binding domain. Chain C. Domain 1"/>
    <property type="match status" value="1"/>
</dbReference>
<evidence type="ECO:0000256" key="10">
    <source>
        <dbReference type="ARBA" id="ARBA00022927"/>
    </source>
</evidence>
<keyword evidence="11" id="KW-0539">Nucleus</keyword>
<evidence type="ECO:0000256" key="13">
    <source>
        <dbReference type="ARBA" id="ARBA00048481"/>
    </source>
</evidence>
<evidence type="ECO:0000259" key="15">
    <source>
        <dbReference type="Pfam" id="PF08704"/>
    </source>
</evidence>
<dbReference type="EC" id="2.1.1.220" evidence="3"/>
<comment type="subcellular location">
    <subcellularLocation>
        <location evidence="1">Nucleus</location>
    </subcellularLocation>
</comment>
<dbReference type="GO" id="GO:0160107">
    <property type="term" value="F:tRNA (adenine(58)-N1)-methyltransferase activity"/>
    <property type="evidence" value="ECO:0007669"/>
    <property type="project" value="UniProtKB-EC"/>
</dbReference>
<evidence type="ECO:0000256" key="3">
    <source>
        <dbReference type="ARBA" id="ARBA00012796"/>
    </source>
</evidence>
<keyword evidence="6" id="KW-0489">Methyltransferase</keyword>
<keyword evidence="14" id="KW-0812">Transmembrane</keyword>
<evidence type="ECO:0000256" key="4">
    <source>
        <dbReference type="ARBA" id="ARBA00017934"/>
    </source>
</evidence>
<dbReference type="Gene3D" id="3.40.50.150">
    <property type="entry name" value="Vaccinia Virus protein VP39"/>
    <property type="match status" value="1"/>
</dbReference>
<feature type="domain" description="tRNA (adenine(58)-N(1))-methyltransferase catalytic subunit TRM61 C-terminal" evidence="15">
    <location>
        <begin position="271"/>
        <end position="532"/>
    </location>
</feature>
<gene>
    <name evidence="16" type="ORF">TCLT_LOCUS7985</name>
</gene>
<keyword evidence="9" id="KW-0819">tRNA processing</keyword>
<dbReference type="GO" id="GO:0030488">
    <property type="term" value="P:tRNA methylation"/>
    <property type="evidence" value="ECO:0007669"/>
    <property type="project" value="InterPro"/>
</dbReference>
<reference evidence="18" key="1">
    <citation type="submission" date="2017-02" db="UniProtKB">
        <authorList>
            <consortium name="WormBaseParasite"/>
        </authorList>
    </citation>
    <scope>IDENTIFICATION</scope>
</reference>
<dbReference type="Pfam" id="PF05871">
    <property type="entry name" value="ESCRT-II"/>
    <property type="match status" value="1"/>
</dbReference>
<dbReference type="InterPro" id="IPR036390">
    <property type="entry name" value="WH_DNA-bd_sf"/>
</dbReference>
<dbReference type="Pfam" id="PF08704">
    <property type="entry name" value="GCD14"/>
    <property type="match status" value="1"/>
</dbReference>
<dbReference type="GO" id="GO:0031515">
    <property type="term" value="C:tRNA (m1A) methyltransferase complex"/>
    <property type="evidence" value="ECO:0007669"/>
    <property type="project" value="InterPro"/>
</dbReference>
<evidence type="ECO:0000256" key="7">
    <source>
        <dbReference type="ARBA" id="ARBA00022679"/>
    </source>
</evidence>
<dbReference type="InterPro" id="IPR014041">
    <property type="entry name" value="ESCRT-II_cplx_Vps25-sub_N"/>
</dbReference>
<dbReference type="GO" id="GO:0015031">
    <property type="term" value="P:protein transport"/>
    <property type="evidence" value="ECO:0007669"/>
    <property type="project" value="UniProtKB-KW"/>
</dbReference>
<comment type="similarity">
    <text evidence="2">Belongs to the VPS25 family.</text>
</comment>
<evidence type="ECO:0000256" key="9">
    <source>
        <dbReference type="ARBA" id="ARBA00022694"/>
    </source>
</evidence>
<dbReference type="GO" id="GO:0000814">
    <property type="term" value="C:ESCRT II complex"/>
    <property type="evidence" value="ECO:0007669"/>
    <property type="project" value="InterPro"/>
</dbReference>